<evidence type="ECO:0000313" key="10">
    <source>
        <dbReference type="EMBL" id="ANG64420.1"/>
    </source>
</evidence>
<dbReference type="PANTHER" id="PTHR23517">
    <property type="entry name" value="RESISTANCE PROTEIN MDTM, PUTATIVE-RELATED-RELATED"/>
    <property type="match status" value="1"/>
</dbReference>
<comment type="subcellular location">
    <subcellularLocation>
        <location evidence="8">Cell inner membrane</location>
        <topology evidence="8">Multi-pass membrane protein</topology>
    </subcellularLocation>
    <subcellularLocation>
        <location evidence="1">Cell membrane</location>
        <topology evidence="1">Multi-pass membrane protein</topology>
    </subcellularLocation>
</comment>
<dbReference type="SUPFAM" id="SSF103473">
    <property type="entry name" value="MFS general substrate transporter"/>
    <property type="match status" value="1"/>
</dbReference>
<evidence type="ECO:0000256" key="8">
    <source>
        <dbReference type="HAMAP-Rule" id="MF_01118"/>
    </source>
</evidence>
<dbReference type="RefSeq" id="WP_067386009.1">
    <property type="nucleotide sequence ID" value="NZ_CP015839.1"/>
</dbReference>
<feature type="transmembrane region" description="Helical" evidence="8">
    <location>
        <begin position="113"/>
        <end position="135"/>
    </location>
</feature>
<dbReference type="AlphaFoldDB" id="A0A1A9F370"/>
<dbReference type="STRING" id="1821621.A8C75_19375"/>
<evidence type="ECO:0000256" key="7">
    <source>
        <dbReference type="ARBA" id="ARBA00023136"/>
    </source>
</evidence>
<dbReference type="CDD" id="cd17489">
    <property type="entry name" value="MFS_YfcJ_like"/>
    <property type="match status" value="1"/>
</dbReference>
<dbReference type="PANTHER" id="PTHR23517:SF13">
    <property type="entry name" value="MAJOR FACILITATOR SUPERFAMILY MFS_1"/>
    <property type="match status" value="1"/>
</dbReference>
<comment type="similarity">
    <text evidence="8">Belongs to the major facilitator superfamily. YhhS family.</text>
</comment>
<dbReference type="PROSITE" id="PS50850">
    <property type="entry name" value="MFS"/>
    <property type="match status" value="1"/>
</dbReference>
<reference evidence="11" key="1">
    <citation type="submission" date="2016-05" db="EMBL/GenBank/DDBJ databases">
        <authorList>
            <person name="Baek K."/>
            <person name="Yang S.-J."/>
        </authorList>
    </citation>
    <scope>NUCLEOTIDE SEQUENCE [LARGE SCALE GENOMIC DNA]</scope>
    <source>
        <strain evidence="11">ST58-10</strain>
    </source>
</reference>
<feature type="transmembrane region" description="Helical" evidence="8">
    <location>
        <begin position="172"/>
        <end position="191"/>
    </location>
</feature>
<feature type="transmembrane region" description="Helical" evidence="8">
    <location>
        <begin position="278"/>
        <end position="296"/>
    </location>
</feature>
<dbReference type="InterPro" id="IPR050171">
    <property type="entry name" value="MFS_Transporters"/>
</dbReference>
<keyword evidence="5 8" id="KW-0812">Transmembrane</keyword>
<evidence type="ECO:0000256" key="6">
    <source>
        <dbReference type="ARBA" id="ARBA00022989"/>
    </source>
</evidence>
<proteinExistence type="inferred from homology"/>
<reference evidence="10 11" key="2">
    <citation type="journal article" date="2018" name="Int. J. Syst. Evol. Microbiol.">
        <title>Marinobacterium aestuarii sp. nov., a benzene-degrading marine bacterium isolated from estuary sediment.</title>
        <authorList>
            <person name="Bae S.S."/>
            <person name="Jung J."/>
            <person name="Chung D."/>
            <person name="Baek K."/>
        </authorList>
    </citation>
    <scope>NUCLEOTIDE SEQUENCE [LARGE SCALE GENOMIC DNA]</scope>
    <source>
        <strain evidence="10 11">ST58-10</strain>
    </source>
</reference>
<keyword evidence="4 8" id="KW-0997">Cell inner membrane</keyword>
<gene>
    <name evidence="10" type="ORF">A8C75_19375</name>
</gene>
<evidence type="ECO:0000256" key="3">
    <source>
        <dbReference type="ARBA" id="ARBA00022475"/>
    </source>
</evidence>
<feature type="transmembrane region" description="Helical" evidence="8">
    <location>
        <begin position="147"/>
        <end position="166"/>
    </location>
</feature>
<keyword evidence="2 8" id="KW-0813">Transport</keyword>
<evidence type="ECO:0000313" key="11">
    <source>
        <dbReference type="Proteomes" id="UP000078070"/>
    </source>
</evidence>
<dbReference type="HAMAP" id="MF_01118">
    <property type="entry name" value="MFS_YhhS"/>
    <property type="match status" value="1"/>
</dbReference>
<sequence length="402" mass="41467">MNVSTKPLPAGLSIMSIVCFNFVSYIGNGLPLAVLPGHVLNTLGFGSTMAGLVIGVQYLTTLLSRPLAGQLADRFGAKRTVMTGLAILTGSGLLTAVAIILPTSPWGCLALLMAGRILQGIASALISTPSCSWAIGLHGPSRTAQVMSWNGIAAYGGTAIGAPLGVLIRDHLGLAGIGVCITLLGFMPLLFARTRRPAPLLPGVRLPFRSVFMAVLPNGLAVACSSAGFGSLTAFIALYFDSLGWDNAAYCLSAFGVAFILTRLASPNALPRFGAYRVVRVCMAVQTLGLLLVWLAPSPLVAILGSALTGLGVSWVYPGLAVETLARTPEANRNSALSTLSLFFDLAVGLAGPVMGLVVAGFGLAQVFFCSALLSAMGCALVLSLHWRQPAAQSAETLKTPG</sequence>
<feature type="transmembrane region" description="Helical" evidence="8">
    <location>
        <begin position="337"/>
        <end position="358"/>
    </location>
</feature>
<dbReference type="Pfam" id="PF07690">
    <property type="entry name" value="MFS_1"/>
    <property type="match status" value="1"/>
</dbReference>
<feature type="transmembrane region" description="Helical" evidence="8">
    <location>
        <begin position="81"/>
        <end position="101"/>
    </location>
</feature>
<evidence type="ECO:0000256" key="2">
    <source>
        <dbReference type="ARBA" id="ARBA00022448"/>
    </source>
</evidence>
<keyword evidence="11" id="KW-1185">Reference proteome</keyword>
<name>A0A1A9F370_9GAMM</name>
<organism evidence="10 11">
    <name type="scientific">Marinobacterium aestuarii</name>
    <dbReference type="NCBI Taxonomy" id="1821621"/>
    <lineage>
        <taxon>Bacteria</taxon>
        <taxon>Pseudomonadati</taxon>
        <taxon>Pseudomonadota</taxon>
        <taxon>Gammaproteobacteria</taxon>
        <taxon>Oceanospirillales</taxon>
        <taxon>Oceanospirillaceae</taxon>
        <taxon>Marinobacterium</taxon>
    </lineage>
</organism>
<dbReference type="InterPro" id="IPR036259">
    <property type="entry name" value="MFS_trans_sf"/>
</dbReference>
<dbReference type="GO" id="GO:0005886">
    <property type="term" value="C:plasma membrane"/>
    <property type="evidence" value="ECO:0007669"/>
    <property type="project" value="UniProtKB-SubCell"/>
</dbReference>
<dbReference type="EMBL" id="CP015839">
    <property type="protein sequence ID" value="ANG64420.1"/>
    <property type="molecule type" value="Genomic_DNA"/>
</dbReference>
<evidence type="ECO:0000256" key="4">
    <source>
        <dbReference type="ARBA" id="ARBA00022519"/>
    </source>
</evidence>
<feature type="transmembrane region" description="Helical" evidence="8">
    <location>
        <begin position="7"/>
        <end position="27"/>
    </location>
</feature>
<evidence type="ECO:0000256" key="1">
    <source>
        <dbReference type="ARBA" id="ARBA00004651"/>
    </source>
</evidence>
<dbReference type="OrthoDB" id="3285778at2"/>
<protein>
    <recommendedName>
        <fullName evidence="8">Uncharacterized MFS-type transporter A8C75_19375</fullName>
    </recommendedName>
</protein>
<feature type="transmembrane region" description="Helical" evidence="8">
    <location>
        <begin position="302"/>
        <end position="325"/>
    </location>
</feature>
<feature type="transmembrane region" description="Helical" evidence="8">
    <location>
        <begin position="211"/>
        <end position="241"/>
    </location>
</feature>
<keyword evidence="3 8" id="KW-1003">Cell membrane</keyword>
<dbReference type="InterPro" id="IPR011701">
    <property type="entry name" value="MFS"/>
</dbReference>
<dbReference type="InterPro" id="IPR023008">
    <property type="entry name" value="MFS_YhhS-like"/>
</dbReference>
<accession>A0A1A9F370</accession>
<feature type="domain" description="Major facilitator superfamily (MFS) profile" evidence="9">
    <location>
        <begin position="207"/>
        <end position="402"/>
    </location>
</feature>
<dbReference type="GO" id="GO:0022857">
    <property type="term" value="F:transmembrane transporter activity"/>
    <property type="evidence" value="ECO:0007669"/>
    <property type="project" value="UniProtKB-UniRule"/>
</dbReference>
<dbReference type="Gene3D" id="1.20.1250.20">
    <property type="entry name" value="MFS general substrate transporter like domains"/>
    <property type="match status" value="1"/>
</dbReference>
<dbReference type="Proteomes" id="UP000078070">
    <property type="component" value="Chromosome"/>
</dbReference>
<evidence type="ECO:0000256" key="5">
    <source>
        <dbReference type="ARBA" id="ARBA00022692"/>
    </source>
</evidence>
<dbReference type="NCBIfam" id="NF003477">
    <property type="entry name" value="PRK05122.1"/>
    <property type="match status" value="1"/>
</dbReference>
<feature type="transmembrane region" description="Helical" evidence="8">
    <location>
        <begin position="247"/>
        <end position="266"/>
    </location>
</feature>
<feature type="transmembrane region" description="Helical" evidence="8">
    <location>
        <begin position="364"/>
        <end position="385"/>
    </location>
</feature>
<dbReference type="InterPro" id="IPR020846">
    <property type="entry name" value="MFS_dom"/>
</dbReference>
<dbReference type="KEGG" id="mars:A8C75_19375"/>
<evidence type="ECO:0000259" key="9">
    <source>
        <dbReference type="PROSITE" id="PS50850"/>
    </source>
</evidence>
<keyword evidence="7 8" id="KW-0472">Membrane</keyword>
<keyword evidence="6 8" id="KW-1133">Transmembrane helix</keyword>
<feature type="transmembrane region" description="Helical" evidence="8">
    <location>
        <begin position="39"/>
        <end position="60"/>
    </location>
</feature>